<reference evidence="2 4" key="3">
    <citation type="submission" date="2019-03" db="EMBL/GenBank/DDBJ databases">
        <title>Subsurface microbial communities from deep shales in Ohio and West Virginia, USA.</title>
        <authorList>
            <person name="Wrighton K."/>
        </authorList>
    </citation>
    <scope>NUCLEOTIDE SEQUENCE [LARGE SCALE GENOMIC DNA]</scope>
    <source>
        <strain evidence="2 4">WG1_MB</strain>
    </source>
</reference>
<organism evidence="1 3">
    <name type="scientific">Methanohalophilus euhalobius</name>
    <dbReference type="NCBI Taxonomy" id="51203"/>
    <lineage>
        <taxon>Archaea</taxon>
        <taxon>Methanobacteriati</taxon>
        <taxon>Methanobacteriota</taxon>
        <taxon>Stenosarchaea group</taxon>
        <taxon>Methanomicrobia</taxon>
        <taxon>Methanosarcinales</taxon>
        <taxon>Methanosarcinaceae</taxon>
        <taxon>Methanohalophilus</taxon>
    </lineage>
</organism>
<dbReference type="Proteomes" id="UP000217726">
    <property type="component" value="Unassembled WGS sequence"/>
</dbReference>
<accession>A0A285F9C2</accession>
<dbReference type="EMBL" id="OBDR01000003">
    <property type="protein sequence ID" value="SNY07915.1"/>
    <property type="molecule type" value="Genomic_DNA"/>
</dbReference>
<keyword evidence="3" id="KW-1185">Reference proteome</keyword>
<evidence type="ECO:0000313" key="4">
    <source>
        <dbReference type="Proteomes" id="UP000295404"/>
    </source>
</evidence>
<protein>
    <submittedName>
        <fullName evidence="1">Uncharacterized protein</fullName>
    </submittedName>
</protein>
<dbReference type="EMBL" id="SMMS01000001">
    <property type="protein sequence ID" value="TCL12188.1"/>
    <property type="molecule type" value="Genomic_DNA"/>
</dbReference>
<proteinExistence type="predicted"/>
<evidence type="ECO:0000313" key="3">
    <source>
        <dbReference type="Proteomes" id="UP000217726"/>
    </source>
</evidence>
<evidence type="ECO:0000313" key="1">
    <source>
        <dbReference type="EMBL" id="SNY07915.1"/>
    </source>
</evidence>
<dbReference type="Proteomes" id="UP000295404">
    <property type="component" value="Unassembled WGS sequence"/>
</dbReference>
<sequence length="102" mass="10435">MHSPSRYRPRIFAVHGTAAGTVEKFLGTLGRGTDTAELGDGARAAHGTEVMNDTILCHGTQGIGVVGRIDINIHKAGDVGSADSASASLRLDVIAISNSPPA</sequence>
<name>A0A285F9C2_9EURY</name>
<reference evidence="1" key="2">
    <citation type="submission" date="2017-09" db="EMBL/GenBank/DDBJ databases">
        <authorList>
            <person name="Ehlers B."/>
            <person name="Leendertz F.H."/>
        </authorList>
    </citation>
    <scope>NUCLEOTIDE SEQUENCE [LARGE SCALE GENOMIC DNA]</scope>
    <source>
        <strain evidence="1">WG-1MB</strain>
    </source>
</reference>
<dbReference type="AlphaFoldDB" id="A0A285F9C2"/>
<evidence type="ECO:0000313" key="2">
    <source>
        <dbReference type="EMBL" id="TCL12188.1"/>
    </source>
</evidence>
<gene>
    <name evidence="2" type="ORF">C7960_1414</name>
    <name evidence="1" type="ORF">SAMN06295989_103222</name>
</gene>
<reference evidence="3" key="1">
    <citation type="submission" date="2017-09" db="EMBL/GenBank/DDBJ databases">
        <authorList>
            <person name="Varghese N."/>
            <person name="Submissions S."/>
        </authorList>
    </citation>
    <scope>NUCLEOTIDE SEQUENCE [LARGE SCALE GENOMIC DNA]</scope>
    <source>
        <strain evidence="3">WG-1MB</strain>
    </source>
</reference>